<evidence type="ECO:0000256" key="4">
    <source>
        <dbReference type="ARBA" id="ARBA00005793"/>
    </source>
</evidence>
<proteinExistence type="inferred from homology"/>
<keyword evidence="7" id="KW-0210">Decarboxylase</keyword>
<comment type="similarity">
    <text evidence="4">Belongs to the OHCU decarboxylase family.</text>
</comment>
<dbReference type="EC" id="4.1.1.97" evidence="5"/>
<dbReference type="InterPro" id="IPR036778">
    <property type="entry name" value="OHCU_decarboxylase_sf"/>
</dbReference>
<dbReference type="PANTHER" id="PTHR43466:SF1">
    <property type="entry name" value="2-OXO-4-HYDROXY-4-CARBOXY-5-UREIDOIMIDAZOLINE DECARBOXYLASE-RELATED"/>
    <property type="match status" value="1"/>
</dbReference>
<gene>
    <name evidence="13" type="ORF">AKO1_000448</name>
</gene>
<evidence type="ECO:0000256" key="11">
    <source>
        <dbReference type="SAM" id="MobiDB-lite"/>
    </source>
</evidence>
<feature type="compositionally biased region" description="Basic and acidic residues" evidence="11">
    <location>
        <begin position="79"/>
        <end position="88"/>
    </location>
</feature>
<evidence type="ECO:0000256" key="8">
    <source>
        <dbReference type="ARBA" id="ARBA00023239"/>
    </source>
</evidence>
<dbReference type="InterPro" id="IPR017580">
    <property type="entry name" value="OHCU_decarboxylase-1"/>
</dbReference>
<evidence type="ECO:0000256" key="9">
    <source>
        <dbReference type="ARBA" id="ARBA00030624"/>
    </source>
</evidence>
<keyword evidence="6" id="KW-0659">Purine metabolism</keyword>
<evidence type="ECO:0000256" key="5">
    <source>
        <dbReference type="ARBA" id="ARBA00012257"/>
    </source>
</evidence>
<reference evidence="13 14" key="1">
    <citation type="submission" date="2024-03" db="EMBL/GenBank/DDBJ databases">
        <title>The Acrasis kona genome and developmental transcriptomes reveal deep origins of eukaryotic multicellular pathways.</title>
        <authorList>
            <person name="Sheikh S."/>
            <person name="Fu C.-J."/>
            <person name="Brown M.W."/>
            <person name="Baldauf S.L."/>
        </authorList>
    </citation>
    <scope>NUCLEOTIDE SEQUENCE [LARGE SCALE GENOMIC DNA]</scope>
    <source>
        <strain evidence="13 14">ATCC MYA-3509</strain>
    </source>
</reference>
<name>A0AAW2ZTJ2_9EUKA</name>
<keyword evidence="14" id="KW-1185">Reference proteome</keyword>
<dbReference type="Proteomes" id="UP001431209">
    <property type="component" value="Unassembled WGS sequence"/>
</dbReference>
<dbReference type="SUPFAM" id="SSF158694">
    <property type="entry name" value="UraD-Like"/>
    <property type="match status" value="1"/>
</dbReference>
<protein>
    <recommendedName>
        <fullName evidence="5">2-oxo-4-hydroxy-4-carboxy-5-ureidoimidazoline decarboxylase</fullName>
        <ecNumber evidence="5">4.1.1.97</ecNumber>
    </recommendedName>
    <alternativeName>
        <fullName evidence="10">Parahox neighbor</fullName>
    </alternativeName>
    <alternativeName>
        <fullName evidence="9">Ureidoimidazoline (2-oxo-4-hydroxy-4-carboxy-5-) decarboxylase</fullName>
    </alternativeName>
</protein>
<keyword evidence="8" id="KW-0456">Lyase</keyword>
<dbReference type="GO" id="GO:0006144">
    <property type="term" value="P:purine nucleobase metabolic process"/>
    <property type="evidence" value="ECO:0007669"/>
    <property type="project" value="UniProtKB-KW"/>
</dbReference>
<dbReference type="InterPro" id="IPR018020">
    <property type="entry name" value="OHCU_decarboxylase"/>
</dbReference>
<evidence type="ECO:0000256" key="7">
    <source>
        <dbReference type="ARBA" id="ARBA00022793"/>
    </source>
</evidence>
<dbReference type="AlphaFoldDB" id="A0AAW2ZTJ2"/>
<evidence type="ECO:0000256" key="2">
    <source>
        <dbReference type="ARBA" id="ARBA00002506"/>
    </source>
</evidence>
<evidence type="ECO:0000256" key="1">
    <source>
        <dbReference type="ARBA" id="ARBA00001163"/>
    </source>
</evidence>
<comment type="caution">
    <text evidence="13">The sequence shown here is derived from an EMBL/GenBank/DDBJ whole genome shotgun (WGS) entry which is preliminary data.</text>
</comment>
<evidence type="ECO:0000256" key="10">
    <source>
        <dbReference type="ARBA" id="ARBA00032116"/>
    </source>
</evidence>
<dbReference type="GO" id="GO:0005777">
    <property type="term" value="C:peroxisome"/>
    <property type="evidence" value="ECO:0007669"/>
    <property type="project" value="TreeGrafter"/>
</dbReference>
<evidence type="ECO:0000256" key="3">
    <source>
        <dbReference type="ARBA" id="ARBA00004754"/>
    </source>
</evidence>
<dbReference type="EMBL" id="JAOPGA020001894">
    <property type="protein sequence ID" value="KAL0492021.1"/>
    <property type="molecule type" value="Genomic_DNA"/>
</dbReference>
<organism evidence="13 14">
    <name type="scientific">Acrasis kona</name>
    <dbReference type="NCBI Taxonomy" id="1008807"/>
    <lineage>
        <taxon>Eukaryota</taxon>
        <taxon>Discoba</taxon>
        <taxon>Heterolobosea</taxon>
        <taxon>Tetramitia</taxon>
        <taxon>Eutetramitia</taxon>
        <taxon>Acrasidae</taxon>
        <taxon>Acrasis</taxon>
    </lineage>
</organism>
<evidence type="ECO:0000313" key="14">
    <source>
        <dbReference type="Proteomes" id="UP001431209"/>
    </source>
</evidence>
<evidence type="ECO:0000256" key="6">
    <source>
        <dbReference type="ARBA" id="ARBA00022631"/>
    </source>
</evidence>
<dbReference type="NCBIfam" id="TIGR03164">
    <property type="entry name" value="UHCUDC"/>
    <property type="match status" value="1"/>
</dbReference>
<accession>A0AAW2ZTJ2</accession>
<dbReference type="PANTHER" id="PTHR43466">
    <property type="entry name" value="2-OXO-4-HYDROXY-4-CARBOXY-5-UREIDOIMIDAZOLINE DECARBOXYLASE-RELATED"/>
    <property type="match status" value="1"/>
</dbReference>
<dbReference type="Gene3D" id="1.10.3330.10">
    <property type="entry name" value="Oxo-4-hydroxy-4-carboxy-5-ureidoimidazoline decarboxylase"/>
    <property type="match status" value="1"/>
</dbReference>
<dbReference type="GO" id="GO:0019628">
    <property type="term" value="P:urate catabolic process"/>
    <property type="evidence" value="ECO:0007669"/>
    <property type="project" value="TreeGrafter"/>
</dbReference>
<feature type="region of interest" description="Disordered" evidence="11">
    <location>
        <begin position="70"/>
        <end position="96"/>
    </location>
</feature>
<evidence type="ECO:0000259" key="12">
    <source>
        <dbReference type="Pfam" id="PF09349"/>
    </source>
</evidence>
<dbReference type="GO" id="GO:0000255">
    <property type="term" value="P:allantoin metabolic process"/>
    <property type="evidence" value="ECO:0007669"/>
    <property type="project" value="InterPro"/>
</dbReference>
<evidence type="ECO:0000313" key="13">
    <source>
        <dbReference type="EMBL" id="KAL0492021.1"/>
    </source>
</evidence>
<comment type="function">
    <text evidence="2">Catalyzes the stereoselective decarboxylation of 2-oxo-4-hydroxy-4-carboxy-5-ureidoimidazoline (OHCU) to (S)-allantoin.</text>
</comment>
<sequence length="185" mass="21502">MQSKTLDELNNLTKQEFLSFVEPAFERTPDVSIYAYDQTIGSGTKITSADHLSSVMWTFIDNYMSEQEKHKMVSSHPELQSKKRREQESSGQLSADSMVEHKKAGLDVSSLTKDQLDRFDNYNEQYRERFGFPFIVCVRYVPDKALGLLEAFEKRINNSKEQEFEMAVEELKKIGQARIRDRITE</sequence>
<feature type="domain" description="Oxo-4-hydroxy-4-carboxy-5-ureidoimidazoline decarboxylase" evidence="12">
    <location>
        <begin position="10"/>
        <end position="179"/>
    </location>
</feature>
<comment type="catalytic activity">
    <reaction evidence="1">
        <text>5-hydroxy-2-oxo-4-ureido-2,5-dihydro-1H-imidazole-5-carboxylate + H(+) = (S)-allantoin + CO2</text>
        <dbReference type="Rhea" id="RHEA:26301"/>
        <dbReference type="ChEBI" id="CHEBI:15378"/>
        <dbReference type="ChEBI" id="CHEBI:15678"/>
        <dbReference type="ChEBI" id="CHEBI:16526"/>
        <dbReference type="ChEBI" id="CHEBI:58639"/>
        <dbReference type="EC" id="4.1.1.97"/>
    </reaction>
</comment>
<dbReference type="Pfam" id="PF09349">
    <property type="entry name" value="OHCU_decarbox"/>
    <property type="match status" value="1"/>
</dbReference>
<comment type="pathway">
    <text evidence="3">Purine metabolism; urate degradation; (S)-allantoin from urate: step 3/3.</text>
</comment>
<dbReference type="GO" id="GO:0051997">
    <property type="term" value="F:2-oxo-4-hydroxy-4-carboxy-5-ureidoimidazoline decarboxylase activity"/>
    <property type="evidence" value="ECO:0007669"/>
    <property type="project" value="UniProtKB-EC"/>
</dbReference>